<dbReference type="CDD" id="cd01300">
    <property type="entry name" value="YtcJ_like"/>
    <property type="match status" value="1"/>
</dbReference>
<dbReference type="GO" id="GO:0016810">
    <property type="term" value="F:hydrolase activity, acting on carbon-nitrogen (but not peptide) bonds"/>
    <property type="evidence" value="ECO:0007669"/>
    <property type="project" value="InterPro"/>
</dbReference>
<dbReference type="Gene3D" id="3.10.310.70">
    <property type="match status" value="1"/>
</dbReference>
<dbReference type="InterPro" id="IPR011059">
    <property type="entry name" value="Metal-dep_hydrolase_composite"/>
</dbReference>
<sequence>MGTLWYNGVFYTMRDENETTEAIFTESGVVVDIGNYKSLKDRYGKRVKTEMNMNGDTVFPGFVDSHLHIIGQGEKLDHLDLSDCTSREEVLRRIKLKVDELKPGQWLFGEGWNDNQWEDQRVIDRDELDQLTAEHPIILTRICRHAIVANSKAISMSGIDAQTKDPQGGKIVRDHKKRMTGYFLDSAQDMIKQAVPDRTVSELKQLIRYAVDHMLSLGLVGGHSEDLAYYGKNSFQNVSQAYAETLNEHNRLFRAHLLVHHDVVDDYLAAFDQKTIVASEYVEYGAMKIFSDGALGGRTAWLYQPYSDDSGNTGLNMHTHEDLKQLIMKARKHNLPVAVHTIGDRAIETVIDLLKQYPLATGGRDRLIHAVLVNESIVQKLKSIDVTLDIQPTFVSSDFPWVIDRLGEDRVNNAYVWKRFLEEGIACAAGSDAPIETVNPLSGIQAFVERRSTIDGVAYTKDERINVFQAISLYTNGSAYAIGKEKERGYILPGYTADFTVLNNNPFDVEPSEIEQIPVNQTIINERIVFSR</sequence>
<dbReference type="Proteomes" id="UP000242949">
    <property type="component" value="Unassembled WGS sequence"/>
</dbReference>
<name>A0A1G6HJF7_9BACI</name>
<dbReference type="PANTHER" id="PTHR22642:SF2">
    <property type="entry name" value="PROTEIN LONG AFTER FAR-RED 3"/>
    <property type="match status" value="1"/>
</dbReference>
<dbReference type="InterPro" id="IPR013108">
    <property type="entry name" value="Amidohydro_3"/>
</dbReference>
<dbReference type="InterPro" id="IPR032466">
    <property type="entry name" value="Metal_Hydrolase"/>
</dbReference>
<accession>A0A1G6HJF7</accession>
<gene>
    <name evidence="2" type="ORF">SAMN05421734_10353</name>
</gene>
<dbReference type="PANTHER" id="PTHR22642">
    <property type="entry name" value="IMIDAZOLONEPROPIONASE"/>
    <property type="match status" value="1"/>
</dbReference>
<dbReference type="Gene3D" id="2.30.40.10">
    <property type="entry name" value="Urease, subunit C, domain 1"/>
    <property type="match status" value="1"/>
</dbReference>
<dbReference type="Gene3D" id="3.20.20.140">
    <property type="entry name" value="Metal-dependent hydrolases"/>
    <property type="match status" value="1"/>
</dbReference>
<reference evidence="3" key="1">
    <citation type="submission" date="2016-09" db="EMBL/GenBank/DDBJ databases">
        <authorList>
            <person name="Varghese N."/>
            <person name="Submissions S."/>
        </authorList>
    </citation>
    <scope>NUCLEOTIDE SEQUENCE [LARGE SCALE GENOMIC DNA]</scope>
    <source>
        <strain evidence="3">S5</strain>
    </source>
</reference>
<dbReference type="AlphaFoldDB" id="A0A1G6HJF7"/>
<dbReference type="Pfam" id="PF07969">
    <property type="entry name" value="Amidohydro_3"/>
    <property type="match status" value="1"/>
</dbReference>
<proteinExistence type="predicted"/>
<dbReference type="EMBL" id="FMYI01000003">
    <property type="protein sequence ID" value="SDB94334.1"/>
    <property type="molecule type" value="Genomic_DNA"/>
</dbReference>
<keyword evidence="3" id="KW-1185">Reference proteome</keyword>
<dbReference type="RefSeq" id="WP_090793931.1">
    <property type="nucleotide sequence ID" value="NZ_FMYI01000003.1"/>
</dbReference>
<evidence type="ECO:0000313" key="2">
    <source>
        <dbReference type="EMBL" id="SDB94334.1"/>
    </source>
</evidence>
<feature type="domain" description="Amidohydrolase 3" evidence="1">
    <location>
        <begin position="51"/>
        <end position="530"/>
    </location>
</feature>
<dbReference type="OrthoDB" id="9767366at2"/>
<dbReference type="InterPro" id="IPR033932">
    <property type="entry name" value="YtcJ-like"/>
</dbReference>
<protein>
    <recommendedName>
        <fullName evidence="1">Amidohydrolase 3 domain-containing protein</fullName>
    </recommendedName>
</protein>
<dbReference type="SUPFAM" id="SSF51338">
    <property type="entry name" value="Composite domain of metallo-dependent hydrolases"/>
    <property type="match status" value="1"/>
</dbReference>
<dbReference type="SUPFAM" id="SSF51556">
    <property type="entry name" value="Metallo-dependent hydrolases"/>
    <property type="match status" value="1"/>
</dbReference>
<organism evidence="2 3">
    <name type="scientific">Pelagirhabdus alkalitolerans</name>
    <dbReference type="NCBI Taxonomy" id="1612202"/>
    <lineage>
        <taxon>Bacteria</taxon>
        <taxon>Bacillati</taxon>
        <taxon>Bacillota</taxon>
        <taxon>Bacilli</taxon>
        <taxon>Bacillales</taxon>
        <taxon>Bacillaceae</taxon>
        <taxon>Pelagirhabdus</taxon>
    </lineage>
</organism>
<evidence type="ECO:0000259" key="1">
    <source>
        <dbReference type="Pfam" id="PF07969"/>
    </source>
</evidence>
<dbReference type="STRING" id="1612202.SAMN05421734_10353"/>
<evidence type="ECO:0000313" key="3">
    <source>
        <dbReference type="Proteomes" id="UP000242949"/>
    </source>
</evidence>